<evidence type="ECO:0000313" key="2">
    <source>
        <dbReference type="Proteomes" id="UP000598360"/>
    </source>
</evidence>
<reference evidence="1" key="1">
    <citation type="submission" date="2020-10" db="EMBL/GenBank/DDBJ databases">
        <title>Diversity and distribution of actinomycetes associated with coral in the coast of Hainan.</title>
        <authorList>
            <person name="Li F."/>
        </authorList>
    </citation>
    <scope>NUCLEOTIDE SEQUENCE</scope>
    <source>
        <strain evidence="1">HNM0983</strain>
    </source>
</reference>
<dbReference type="Proteomes" id="UP000598360">
    <property type="component" value="Unassembled WGS sequence"/>
</dbReference>
<proteinExistence type="predicted"/>
<comment type="caution">
    <text evidence="1">The sequence shown here is derived from an EMBL/GenBank/DDBJ whole genome shotgun (WGS) entry which is preliminary data.</text>
</comment>
<gene>
    <name evidence="1" type="ORF">IQ251_14870</name>
</gene>
<protein>
    <submittedName>
        <fullName evidence="1">Uncharacterized protein</fullName>
    </submittedName>
</protein>
<organism evidence="1 2">
    <name type="scientific">Saccharopolyspora montiporae</name>
    <dbReference type="NCBI Taxonomy" id="2781240"/>
    <lineage>
        <taxon>Bacteria</taxon>
        <taxon>Bacillati</taxon>
        <taxon>Actinomycetota</taxon>
        <taxon>Actinomycetes</taxon>
        <taxon>Pseudonocardiales</taxon>
        <taxon>Pseudonocardiaceae</taxon>
        <taxon>Saccharopolyspora</taxon>
    </lineage>
</organism>
<sequence>MFHRDRVDVFWIVGAGFRIRHAMSTLPGAICAGDWEAALCATWLKIPTATPYGREPASTAITERCTECTAEVTRGGFREHVWDY</sequence>
<dbReference type="AlphaFoldDB" id="A0A929B9F8"/>
<accession>A0A929B9F8</accession>
<dbReference type="EMBL" id="JADEYC010000024">
    <property type="protein sequence ID" value="MBE9375734.1"/>
    <property type="molecule type" value="Genomic_DNA"/>
</dbReference>
<evidence type="ECO:0000313" key="1">
    <source>
        <dbReference type="EMBL" id="MBE9375734.1"/>
    </source>
</evidence>
<keyword evidence="2" id="KW-1185">Reference proteome</keyword>
<name>A0A929B9F8_9PSEU</name>